<dbReference type="GO" id="GO:0045892">
    <property type="term" value="P:negative regulation of DNA-templated transcription"/>
    <property type="evidence" value="ECO:0007669"/>
    <property type="project" value="InterPro"/>
</dbReference>
<evidence type="ECO:0000313" key="5">
    <source>
        <dbReference type="EMBL" id="SHH02757.1"/>
    </source>
</evidence>
<accession>A0A1M5PM29</accession>
<dbReference type="SUPFAM" id="SSF46785">
    <property type="entry name" value="Winged helix' DNA-binding domain"/>
    <property type="match status" value="1"/>
</dbReference>
<dbReference type="Pfam" id="PF03965">
    <property type="entry name" value="Penicillinase_R"/>
    <property type="match status" value="1"/>
</dbReference>
<keyword evidence="3" id="KW-0238">DNA-binding</keyword>
<protein>
    <submittedName>
        <fullName evidence="5">Predicted transcriptional regulator</fullName>
    </submittedName>
</protein>
<reference evidence="5 6" key="1">
    <citation type="submission" date="2016-11" db="EMBL/GenBank/DDBJ databases">
        <authorList>
            <person name="Jaros S."/>
            <person name="Januszkiewicz K."/>
            <person name="Wedrychowicz H."/>
        </authorList>
    </citation>
    <scope>NUCLEOTIDE SEQUENCE [LARGE SCALE GENOMIC DNA]</scope>
    <source>
        <strain evidence="5 6">DSM 21120</strain>
    </source>
</reference>
<keyword evidence="4" id="KW-0804">Transcription</keyword>
<dbReference type="AlphaFoldDB" id="A0A1M5PM29"/>
<comment type="similarity">
    <text evidence="1">Belongs to the BlaI transcriptional regulatory family.</text>
</comment>
<dbReference type="GO" id="GO:0003677">
    <property type="term" value="F:DNA binding"/>
    <property type="evidence" value="ECO:0007669"/>
    <property type="project" value="UniProtKB-KW"/>
</dbReference>
<evidence type="ECO:0000256" key="4">
    <source>
        <dbReference type="ARBA" id="ARBA00023163"/>
    </source>
</evidence>
<dbReference type="InterPro" id="IPR036388">
    <property type="entry name" value="WH-like_DNA-bd_sf"/>
</dbReference>
<evidence type="ECO:0000256" key="2">
    <source>
        <dbReference type="ARBA" id="ARBA00023015"/>
    </source>
</evidence>
<sequence length="134" mass="15503">MEEKRFQLSDNESQILNTLWKEDRALTRAEIIEFTENKTWKASSIHILLNQLLGKGAIVVEGYVQSGKNYGRTYKASLNKDEYDAMIFKSDYLKLSPSKAALNDFFKFLISVNKIDESTIKNIKSMLKEQEKNN</sequence>
<keyword evidence="2" id="KW-0805">Transcription regulation</keyword>
<gene>
    <name evidence="5" type="ORF">SAMN02745245_00384</name>
</gene>
<dbReference type="Proteomes" id="UP000184032">
    <property type="component" value="Unassembled WGS sequence"/>
</dbReference>
<organism evidence="5 6">
    <name type="scientific">Anaerosphaera aminiphila DSM 21120</name>
    <dbReference type="NCBI Taxonomy" id="1120995"/>
    <lineage>
        <taxon>Bacteria</taxon>
        <taxon>Bacillati</taxon>
        <taxon>Bacillota</taxon>
        <taxon>Tissierellia</taxon>
        <taxon>Tissierellales</taxon>
        <taxon>Peptoniphilaceae</taxon>
        <taxon>Anaerosphaera</taxon>
    </lineage>
</organism>
<keyword evidence="6" id="KW-1185">Reference proteome</keyword>
<proteinExistence type="inferred from homology"/>
<evidence type="ECO:0000313" key="6">
    <source>
        <dbReference type="Proteomes" id="UP000184032"/>
    </source>
</evidence>
<dbReference type="STRING" id="1120995.SAMN02745245_00384"/>
<dbReference type="InterPro" id="IPR036390">
    <property type="entry name" value="WH_DNA-bd_sf"/>
</dbReference>
<evidence type="ECO:0000256" key="1">
    <source>
        <dbReference type="ARBA" id="ARBA00011046"/>
    </source>
</evidence>
<name>A0A1M5PM29_9FIRM</name>
<dbReference type="Gene3D" id="1.10.10.10">
    <property type="entry name" value="Winged helix-like DNA-binding domain superfamily/Winged helix DNA-binding domain"/>
    <property type="match status" value="1"/>
</dbReference>
<evidence type="ECO:0000256" key="3">
    <source>
        <dbReference type="ARBA" id="ARBA00023125"/>
    </source>
</evidence>
<dbReference type="EMBL" id="FQXI01000001">
    <property type="protein sequence ID" value="SHH02757.1"/>
    <property type="molecule type" value="Genomic_DNA"/>
</dbReference>
<dbReference type="InterPro" id="IPR005650">
    <property type="entry name" value="BlaI_family"/>
</dbReference>